<feature type="transmembrane region" description="Helical" evidence="2">
    <location>
        <begin position="580"/>
        <end position="601"/>
    </location>
</feature>
<dbReference type="EMBL" id="HE601347">
    <property type="protein sequence ID" value="CAP27078.1"/>
    <property type="molecule type" value="Genomic_DNA"/>
</dbReference>
<dbReference type="HOGENOM" id="CLU_411745_0_0_1"/>
<keyword evidence="1" id="KW-0175">Coiled coil</keyword>
<keyword evidence="2" id="KW-1133">Transmembrane helix</keyword>
<protein>
    <submittedName>
        <fullName evidence="3">Protein CBG06838</fullName>
    </submittedName>
</protein>
<organism evidence="3 4">
    <name type="scientific">Caenorhabditis briggsae</name>
    <dbReference type="NCBI Taxonomy" id="6238"/>
    <lineage>
        <taxon>Eukaryota</taxon>
        <taxon>Metazoa</taxon>
        <taxon>Ecdysozoa</taxon>
        <taxon>Nematoda</taxon>
        <taxon>Chromadorea</taxon>
        <taxon>Rhabditida</taxon>
        <taxon>Rhabditina</taxon>
        <taxon>Rhabditomorpha</taxon>
        <taxon>Rhabditoidea</taxon>
        <taxon>Rhabditidae</taxon>
        <taxon>Peloderinae</taxon>
        <taxon>Caenorhabditis</taxon>
    </lineage>
</organism>
<dbReference type="PANTHER" id="PTHR22921">
    <property type="entry name" value="PROTEIN CBG20088-RELATED"/>
    <property type="match status" value="1"/>
</dbReference>
<dbReference type="RefSeq" id="XP_002642435.1">
    <property type="nucleotide sequence ID" value="XM_002642389.1"/>
</dbReference>
<name>A8X368_CAEBR</name>
<evidence type="ECO:0000313" key="4">
    <source>
        <dbReference type="Proteomes" id="UP000008549"/>
    </source>
</evidence>
<proteinExistence type="predicted"/>
<evidence type="ECO:0000256" key="2">
    <source>
        <dbReference type="SAM" id="Phobius"/>
    </source>
</evidence>
<dbReference type="InParanoid" id="A8X368"/>
<reference evidence="3 4" key="1">
    <citation type="journal article" date="2003" name="PLoS Biol.">
        <title>The genome sequence of Caenorhabditis briggsae: a platform for comparative genomics.</title>
        <authorList>
            <person name="Stein L.D."/>
            <person name="Bao Z."/>
            <person name="Blasiar D."/>
            <person name="Blumenthal T."/>
            <person name="Brent M.R."/>
            <person name="Chen N."/>
            <person name="Chinwalla A."/>
            <person name="Clarke L."/>
            <person name="Clee C."/>
            <person name="Coghlan A."/>
            <person name="Coulson A."/>
            <person name="D'Eustachio P."/>
            <person name="Fitch D.H."/>
            <person name="Fulton L.A."/>
            <person name="Fulton R.E."/>
            <person name="Griffiths-Jones S."/>
            <person name="Harris T.W."/>
            <person name="Hillier L.W."/>
            <person name="Kamath R."/>
            <person name="Kuwabara P.E."/>
            <person name="Mardis E.R."/>
            <person name="Marra M.A."/>
            <person name="Miner T.L."/>
            <person name="Minx P."/>
            <person name="Mullikin J.C."/>
            <person name="Plumb R.W."/>
            <person name="Rogers J."/>
            <person name="Schein J.E."/>
            <person name="Sohrmann M."/>
            <person name="Spieth J."/>
            <person name="Stajich J.E."/>
            <person name="Wei C."/>
            <person name="Willey D."/>
            <person name="Wilson R.K."/>
            <person name="Durbin R."/>
            <person name="Waterston R.H."/>
        </authorList>
    </citation>
    <scope>NUCLEOTIDE SEQUENCE [LARGE SCALE GENOMIC DNA]</scope>
    <source>
        <strain evidence="3 4">AF16</strain>
    </source>
</reference>
<dbReference type="WormBase" id="CBG06838">
    <property type="protein sequence ID" value="CBP49445"/>
    <property type="gene ID" value="WBGene00029045"/>
</dbReference>
<feature type="coiled-coil region" evidence="1">
    <location>
        <begin position="71"/>
        <end position="105"/>
    </location>
</feature>
<dbReference type="PANTHER" id="PTHR22921:SF27">
    <property type="entry name" value="C2H2-TYPE DOMAIN-CONTAINING PROTEIN-RELATED"/>
    <property type="match status" value="1"/>
</dbReference>
<dbReference type="CTD" id="8584429"/>
<evidence type="ECO:0000313" key="5">
    <source>
        <dbReference type="WormBase" id="CBG06838"/>
    </source>
</evidence>
<dbReference type="KEGG" id="cbr:CBG_06838"/>
<dbReference type="Proteomes" id="UP000008549">
    <property type="component" value="Unassembled WGS sequence"/>
</dbReference>
<reference evidence="3 4" key="2">
    <citation type="journal article" date="2011" name="PLoS Genet.">
        <title>Caenorhabditis briggsae recombinant inbred line genotypes reveal inter-strain incompatibility and the evolution of recombination.</title>
        <authorList>
            <person name="Ross J.A."/>
            <person name="Koboldt D.C."/>
            <person name="Staisch J.E."/>
            <person name="Chamberlin H.M."/>
            <person name="Gupta B.P."/>
            <person name="Miller R.D."/>
            <person name="Baird S.E."/>
            <person name="Haag E.S."/>
        </authorList>
    </citation>
    <scope>NUCLEOTIDE SEQUENCE [LARGE SCALE GENOMIC DNA]</scope>
    <source>
        <strain evidence="3 4">AF16</strain>
    </source>
</reference>
<keyword evidence="4" id="KW-1185">Reference proteome</keyword>
<evidence type="ECO:0000313" key="3">
    <source>
        <dbReference type="EMBL" id="CAP27078.1"/>
    </source>
</evidence>
<evidence type="ECO:0000256" key="1">
    <source>
        <dbReference type="SAM" id="Coils"/>
    </source>
</evidence>
<accession>A8X368</accession>
<keyword evidence="2" id="KW-0472">Membrane</keyword>
<feature type="transmembrane region" description="Helical" evidence="2">
    <location>
        <begin position="482"/>
        <end position="502"/>
    </location>
</feature>
<sequence length="667" mass="76534">MKTCRQTTWILMTAGETQFPTMKFRIMSENHFGDEHLPPCQKWNGSSANSTPCGRLFQRLRREVRRLRQNFSLHRKMISKLRRDNQNLEAELKKKNALLRNRQSAGSCPICFEEFEDTFCREAVMELSFASKLNSASSMNAVVKRVPEVQKNIKEDVQKVNNNKLIKNDREADTSEFLQIAARAHGTNSEVENLALGVACLTEMLNKTLRRLKITESDDLRSNEPFVNPQCGFDLEEATNIGDVVVLPSDRTLKMSSCISVLTASSWTSSNYKTDAKSLVRHIFTKVADKYPFFPAYSASSESNRGYTPLGNSFFEIVTRTLVICWDRTTGCSKLDDKCWAIKNRMGGFPIFLDEEEFSHFVLDDRRNFDAMVLLDSTGEAGRRLRISSRPEMPEVMYRLSRSSFHVGEVCGREDCQLFFLRTVPFKNYQEPQIFYFPKPNRKINGKIQKVEKVETENLEEMVQFVKDKTGVEVRTIPEVPLWIQFTFGPVMALILCLWNWFPKERQILKKGFAISDSRICRSVLISWATHFTLSAVSNRILTNQSLGEVVLTNILTTGTSAYGSSIISSMLSDWKNKPLWKYLLIGTALGGTVFTVFAHVHGEYNSWMVTVLIIYTTFCNRTPDAYCFSILGLDENQESLDGENWQEGDYVWLLPFYVIWMTKEED</sequence>
<dbReference type="AlphaFoldDB" id="A8X368"/>
<dbReference type="GeneID" id="8584429"/>
<keyword evidence="2" id="KW-0812">Transmembrane</keyword>
<gene>
    <name evidence="3 5" type="ORF">CBG06838</name>
    <name evidence="3" type="ORF">CBG_06838</name>
</gene>